<gene>
    <name evidence="2" type="ORF">BJ963_000274</name>
</gene>
<keyword evidence="1" id="KW-0732">Signal</keyword>
<keyword evidence="3" id="KW-1185">Reference proteome</keyword>
<accession>A0A852SVK6</accession>
<feature type="chain" id="PRO_5032741707" description="Ig-like domain-containing protein" evidence="1">
    <location>
        <begin position="22"/>
        <end position="134"/>
    </location>
</feature>
<evidence type="ECO:0000313" key="3">
    <source>
        <dbReference type="Proteomes" id="UP000589620"/>
    </source>
</evidence>
<reference evidence="2 3" key="1">
    <citation type="submission" date="2020-07" db="EMBL/GenBank/DDBJ databases">
        <title>Sequencing the genomes of 1000 actinobacteria strains.</title>
        <authorList>
            <person name="Klenk H.-P."/>
        </authorList>
    </citation>
    <scope>NUCLEOTIDE SEQUENCE [LARGE SCALE GENOMIC DNA]</scope>
    <source>
        <strain evidence="2 3">DSM 23871</strain>
    </source>
</reference>
<proteinExistence type="predicted"/>
<comment type="caution">
    <text evidence="2">The sequence shown here is derived from an EMBL/GenBank/DDBJ whole genome shotgun (WGS) entry which is preliminary data.</text>
</comment>
<dbReference type="EMBL" id="JACCBJ010000001">
    <property type="protein sequence ID" value="NYD72755.1"/>
    <property type="molecule type" value="Genomic_DNA"/>
</dbReference>
<dbReference type="AlphaFoldDB" id="A0A852SVK6"/>
<evidence type="ECO:0008006" key="4">
    <source>
        <dbReference type="Google" id="ProtNLM"/>
    </source>
</evidence>
<evidence type="ECO:0000256" key="1">
    <source>
        <dbReference type="SAM" id="SignalP"/>
    </source>
</evidence>
<sequence length="134" mass="13281">MTLAAGAAASLLALAGCAAGAGDVPTPTVTATSTVTATPAPATASPDDPLDALTAWTACAVLAQKVYGTQAPDSVMSPYDPAHPPTKRDDGTWDAVVAYSIQPPVEGAGGVIVDCQLGGTLGSPKLIHWVAKDI</sequence>
<dbReference type="RefSeq" id="WP_179453683.1">
    <property type="nucleotide sequence ID" value="NZ_BAAAPX010000001.1"/>
</dbReference>
<name>A0A852SVK6_9MICO</name>
<organism evidence="2 3">
    <name type="scientific">Leifsonia soli</name>
    <dbReference type="NCBI Taxonomy" id="582665"/>
    <lineage>
        <taxon>Bacteria</taxon>
        <taxon>Bacillati</taxon>
        <taxon>Actinomycetota</taxon>
        <taxon>Actinomycetes</taxon>
        <taxon>Micrococcales</taxon>
        <taxon>Microbacteriaceae</taxon>
        <taxon>Leifsonia</taxon>
    </lineage>
</organism>
<feature type="signal peptide" evidence="1">
    <location>
        <begin position="1"/>
        <end position="21"/>
    </location>
</feature>
<protein>
    <recommendedName>
        <fullName evidence="4">Ig-like domain-containing protein</fullName>
    </recommendedName>
</protein>
<dbReference type="Proteomes" id="UP000589620">
    <property type="component" value="Unassembled WGS sequence"/>
</dbReference>
<evidence type="ECO:0000313" key="2">
    <source>
        <dbReference type="EMBL" id="NYD72755.1"/>
    </source>
</evidence>